<keyword evidence="3" id="KW-1185">Reference proteome</keyword>
<reference evidence="2" key="1">
    <citation type="submission" date="2022-06" db="EMBL/GenBank/DDBJ databases">
        <title>Sequencing the genomes of 1000 actinobacteria strains.</title>
        <authorList>
            <person name="Klenk H.-P."/>
        </authorList>
    </citation>
    <scope>NUCLEOTIDE SEQUENCE</scope>
    <source>
        <strain evidence="2">DSM 46694</strain>
    </source>
</reference>
<evidence type="ECO:0000256" key="1">
    <source>
        <dbReference type="SAM" id="MobiDB-lite"/>
    </source>
</evidence>
<comment type="caution">
    <text evidence="2">The sequence shown here is derived from an EMBL/GenBank/DDBJ whole genome shotgun (WGS) entry which is preliminary data.</text>
</comment>
<evidence type="ECO:0000313" key="3">
    <source>
        <dbReference type="Proteomes" id="UP001139648"/>
    </source>
</evidence>
<dbReference type="AlphaFoldDB" id="A0A9X2K107"/>
<protein>
    <submittedName>
        <fullName evidence="2">Uncharacterized protein</fullName>
    </submittedName>
</protein>
<name>A0A9X2K107_9ACTN</name>
<feature type="region of interest" description="Disordered" evidence="1">
    <location>
        <begin position="1"/>
        <end position="30"/>
    </location>
</feature>
<dbReference type="Proteomes" id="UP001139648">
    <property type="component" value="Unassembled WGS sequence"/>
</dbReference>
<sequence>MDRRDPPTAYLPHPSRDTPQAEFRWTPPPFDKEYDSVNPRALAHRAHRHGWDVQTVPRSSGPVVILQRDGWRLEIAFDGHAPKEATANGPGQGSGGQLNLRSINDFVHRPGTDRLIHSRPGRRRAATRRKSDRDQSPLRDLGE</sequence>
<evidence type="ECO:0000313" key="2">
    <source>
        <dbReference type="EMBL" id="MCP2355884.1"/>
    </source>
</evidence>
<feature type="compositionally biased region" description="Basic and acidic residues" evidence="1">
    <location>
        <begin position="129"/>
        <end position="143"/>
    </location>
</feature>
<proteinExistence type="predicted"/>
<feature type="region of interest" description="Disordered" evidence="1">
    <location>
        <begin position="109"/>
        <end position="143"/>
    </location>
</feature>
<feature type="compositionally biased region" description="Basic residues" evidence="1">
    <location>
        <begin position="117"/>
        <end position="128"/>
    </location>
</feature>
<dbReference type="EMBL" id="JAMZEB010000002">
    <property type="protein sequence ID" value="MCP2355884.1"/>
    <property type="molecule type" value="Genomic_DNA"/>
</dbReference>
<gene>
    <name evidence="2" type="ORF">HD597_002904</name>
</gene>
<accession>A0A9X2K107</accession>
<dbReference type="RefSeq" id="WP_253742571.1">
    <property type="nucleotide sequence ID" value="NZ_BAABKA010000001.1"/>
</dbReference>
<organism evidence="2 3">
    <name type="scientific">Nonomuraea thailandensis</name>
    <dbReference type="NCBI Taxonomy" id="1188745"/>
    <lineage>
        <taxon>Bacteria</taxon>
        <taxon>Bacillati</taxon>
        <taxon>Actinomycetota</taxon>
        <taxon>Actinomycetes</taxon>
        <taxon>Streptosporangiales</taxon>
        <taxon>Streptosporangiaceae</taxon>
        <taxon>Nonomuraea</taxon>
    </lineage>
</organism>